<dbReference type="Pfam" id="PF13188">
    <property type="entry name" value="PAS_8"/>
    <property type="match status" value="1"/>
</dbReference>
<dbReference type="FunFam" id="1.10.287.130:FF:000001">
    <property type="entry name" value="Two-component sensor histidine kinase"/>
    <property type="match status" value="1"/>
</dbReference>
<dbReference type="InterPro" id="IPR036890">
    <property type="entry name" value="HATPase_C_sf"/>
</dbReference>
<dbReference type="InterPro" id="IPR003661">
    <property type="entry name" value="HisK_dim/P_dom"/>
</dbReference>
<keyword evidence="7" id="KW-0902">Two-component regulatory system</keyword>
<dbReference type="SMART" id="SM00448">
    <property type="entry name" value="REC"/>
    <property type="match status" value="1"/>
</dbReference>
<dbReference type="InterPro" id="IPR001610">
    <property type="entry name" value="PAC"/>
</dbReference>
<dbReference type="GO" id="GO:0000155">
    <property type="term" value="F:phosphorelay sensor kinase activity"/>
    <property type="evidence" value="ECO:0007669"/>
    <property type="project" value="InterPro"/>
</dbReference>
<dbReference type="EMBL" id="FCOX02000004">
    <property type="protein sequence ID" value="SAK52965.1"/>
    <property type="molecule type" value="Genomic_DNA"/>
</dbReference>
<dbReference type="SUPFAM" id="SSF47384">
    <property type="entry name" value="Homodimeric domain of signal transducing histidine kinase"/>
    <property type="match status" value="1"/>
</dbReference>
<dbReference type="Gene3D" id="3.30.565.10">
    <property type="entry name" value="Histidine kinase-like ATPase, C-terminal domain"/>
    <property type="match status" value="1"/>
</dbReference>
<feature type="domain" description="Response regulatory" evidence="11">
    <location>
        <begin position="1014"/>
        <end position="1130"/>
    </location>
</feature>
<dbReference type="PROSITE" id="PS50112">
    <property type="entry name" value="PAS"/>
    <property type="match status" value="4"/>
</dbReference>
<dbReference type="CDD" id="cd00075">
    <property type="entry name" value="HATPase"/>
    <property type="match status" value="1"/>
</dbReference>
<dbReference type="FunFam" id="3.30.450.20:FF:000099">
    <property type="entry name" value="Sensory box sensor histidine kinase"/>
    <property type="match status" value="2"/>
</dbReference>
<keyword evidence="6 14" id="KW-0418">Kinase</keyword>
<feature type="domain" description="Histidine kinase" evidence="10">
    <location>
        <begin position="776"/>
        <end position="994"/>
    </location>
</feature>
<evidence type="ECO:0000256" key="7">
    <source>
        <dbReference type="ARBA" id="ARBA00023012"/>
    </source>
</evidence>
<keyword evidence="5" id="KW-0808">Transferase</keyword>
<keyword evidence="15" id="KW-1185">Reference proteome</keyword>
<dbReference type="SUPFAM" id="SSF55874">
    <property type="entry name" value="ATPase domain of HSP90 chaperone/DNA topoisomerase II/histidine kinase"/>
    <property type="match status" value="1"/>
</dbReference>
<name>A0A158A5J4_9BURK</name>
<dbReference type="InterPro" id="IPR013655">
    <property type="entry name" value="PAS_fold_3"/>
</dbReference>
<feature type="domain" description="PAS" evidence="12">
    <location>
        <begin position="259"/>
        <end position="329"/>
    </location>
</feature>
<dbReference type="Pfam" id="PF00512">
    <property type="entry name" value="HisKA"/>
    <property type="match status" value="1"/>
</dbReference>
<feature type="domain" description="PAS" evidence="12">
    <location>
        <begin position="639"/>
        <end position="709"/>
    </location>
</feature>
<evidence type="ECO:0000256" key="8">
    <source>
        <dbReference type="ARBA" id="ARBA00023136"/>
    </source>
</evidence>
<dbReference type="Proteomes" id="UP000071859">
    <property type="component" value="Unassembled WGS sequence"/>
</dbReference>
<dbReference type="PROSITE" id="PS50109">
    <property type="entry name" value="HIS_KIN"/>
    <property type="match status" value="1"/>
</dbReference>
<dbReference type="PANTHER" id="PTHR43304">
    <property type="entry name" value="PHYTOCHROME-LIKE PROTEIN CPH1"/>
    <property type="match status" value="1"/>
</dbReference>
<reference evidence="14" key="1">
    <citation type="submission" date="2016-01" db="EMBL/GenBank/DDBJ databases">
        <authorList>
            <person name="Peeters C."/>
        </authorList>
    </citation>
    <scope>NUCLEOTIDE SEQUENCE</scope>
    <source>
        <strain evidence="14">LMG 29321</strain>
    </source>
</reference>
<dbReference type="InterPro" id="IPR035965">
    <property type="entry name" value="PAS-like_dom_sf"/>
</dbReference>
<evidence type="ECO:0000256" key="4">
    <source>
        <dbReference type="ARBA" id="ARBA00022553"/>
    </source>
</evidence>
<comment type="subcellular location">
    <subcellularLocation>
        <location evidence="2">Cell inner membrane</location>
        <topology evidence="2">Multi-pass membrane protein</topology>
    </subcellularLocation>
</comment>
<dbReference type="InterPro" id="IPR036097">
    <property type="entry name" value="HisK_dim/P_sf"/>
</dbReference>
<dbReference type="Pfam" id="PF08448">
    <property type="entry name" value="PAS_4"/>
    <property type="match status" value="1"/>
</dbReference>
<dbReference type="InterPro" id="IPR052162">
    <property type="entry name" value="Sensor_kinase/Photoreceptor"/>
</dbReference>
<evidence type="ECO:0000256" key="3">
    <source>
        <dbReference type="ARBA" id="ARBA00012438"/>
    </source>
</evidence>
<dbReference type="SMART" id="SM00388">
    <property type="entry name" value="HisKA"/>
    <property type="match status" value="1"/>
</dbReference>
<organism evidence="14 15">
    <name type="scientific">Caballeronia calidae</name>
    <dbReference type="NCBI Taxonomy" id="1777139"/>
    <lineage>
        <taxon>Bacteria</taxon>
        <taxon>Pseudomonadati</taxon>
        <taxon>Pseudomonadota</taxon>
        <taxon>Betaproteobacteria</taxon>
        <taxon>Burkholderiales</taxon>
        <taxon>Burkholderiaceae</taxon>
        <taxon>Caballeronia</taxon>
    </lineage>
</organism>
<keyword evidence="4" id="KW-0597">Phosphoprotein</keyword>
<dbReference type="SMART" id="SM00086">
    <property type="entry name" value="PAC"/>
    <property type="match status" value="5"/>
</dbReference>
<evidence type="ECO:0000256" key="2">
    <source>
        <dbReference type="ARBA" id="ARBA00004429"/>
    </source>
</evidence>
<dbReference type="SMART" id="SM00387">
    <property type="entry name" value="HATPase_c"/>
    <property type="match status" value="1"/>
</dbReference>
<keyword evidence="8" id="KW-0472">Membrane</keyword>
<dbReference type="Gene3D" id="1.10.287.130">
    <property type="match status" value="1"/>
</dbReference>
<dbReference type="PROSITE" id="PS50113">
    <property type="entry name" value="PAC"/>
    <property type="match status" value="3"/>
</dbReference>
<evidence type="ECO:0000313" key="15">
    <source>
        <dbReference type="Proteomes" id="UP000071859"/>
    </source>
</evidence>
<dbReference type="Pfam" id="PF00072">
    <property type="entry name" value="Response_reg"/>
    <property type="match status" value="1"/>
</dbReference>
<accession>A0A158A5J4</accession>
<dbReference type="PROSITE" id="PS50110">
    <property type="entry name" value="RESPONSE_REGULATORY"/>
    <property type="match status" value="1"/>
</dbReference>
<dbReference type="Gene3D" id="3.30.450.20">
    <property type="entry name" value="PAS domain"/>
    <property type="match status" value="6"/>
</dbReference>
<dbReference type="InterPro" id="IPR004358">
    <property type="entry name" value="Sig_transdc_His_kin-like_C"/>
</dbReference>
<comment type="catalytic activity">
    <reaction evidence="1">
        <text>ATP + protein L-histidine = ADP + protein N-phospho-L-histidine.</text>
        <dbReference type="EC" id="2.7.13.3"/>
    </reaction>
</comment>
<dbReference type="InterPro" id="IPR013656">
    <property type="entry name" value="PAS_4"/>
</dbReference>
<gene>
    <name evidence="14" type="ORF">AWB78_01278</name>
</gene>
<dbReference type="InterPro" id="IPR003594">
    <property type="entry name" value="HATPase_dom"/>
</dbReference>
<dbReference type="GO" id="GO:0005886">
    <property type="term" value="C:plasma membrane"/>
    <property type="evidence" value="ECO:0007669"/>
    <property type="project" value="UniProtKB-SubCell"/>
</dbReference>
<evidence type="ECO:0000259" key="10">
    <source>
        <dbReference type="PROSITE" id="PS50109"/>
    </source>
</evidence>
<dbReference type="NCBIfam" id="TIGR00229">
    <property type="entry name" value="sensory_box"/>
    <property type="match status" value="6"/>
</dbReference>
<dbReference type="InterPro" id="IPR000014">
    <property type="entry name" value="PAS"/>
</dbReference>
<evidence type="ECO:0000256" key="1">
    <source>
        <dbReference type="ARBA" id="ARBA00000085"/>
    </source>
</evidence>
<feature type="domain" description="PAC" evidence="13">
    <location>
        <begin position="461"/>
        <end position="513"/>
    </location>
</feature>
<dbReference type="InterPro" id="IPR000700">
    <property type="entry name" value="PAS-assoc_C"/>
</dbReference>
<dbReference type="AlphaFoldDB" id="A0A158A5J4"/>
<dbReference type="CDD" id="cd00082">
    <property type="entry name" value="HisKA"/>
    <property type="match status" value="1"/>
</dbReference>
<comment type="caution">
    <text evidence="14">The sequence shown here is derived from an EMBL/GenBank/DDBJ whole genome shotgun (WGS) entry which is preliminary data.</text>
</comment>
<feature type="domain" description="PAC" evidence="13">
    <location>
        <begin position="332"/>
        <end position="384"/>
    </location>
</feature>
<dbReference type="PANTHER" id="PTHR43304:SF1">
    <property type="entry name" value="PAC DOMAIN-CONTAINING PROTEIN"/>
    <property type="match status" value="1"/>
</dbReference>
<feature type="domain" description="PAS" evidence="12">
    <location>
        <begin position="514"/>
        <end position="556"/>
    </location>
</feature>
<dbReference type="SUPFAM" id="SSF55785">
    <property type="entry name" value="PYP-like sensor domain (PAS domain)"/>
    <property type="match status" value="6"/>
</dbReference>
<evidence type="ECO:0000259" key="13">
    <source>
        <dbReference type="PROSITE" id="PS50113"/>
    </source>
</evidence>
<dbReference type="SMART" id="SM00091">
    <property type="entry name" value="PAS"/>
    <property type="match status" value="6"/>
</dbReference>
<feature type="domain" description="PAC" evidence="13">
    <location>
        <begin position="713"/>
        <end position="765"/>
    </location>
</feature>
<dbReference type="EC" id="2.7.13.3" evidence="3"/>
<evidence type="ECO:0000313" key="14">
    <source>
        <dbReference type="EMBL" id="SAK52965.1"/>
    </source>
</evidence>
<dbReference type="SUPFAM" id="SSF52172">
    <property type="entry name" value="CheY-like"/>
    <property type="match status" value="1"/>
</dbReference>
<dbReference type="CDD" id="cd00130">
    <property type="entry name" value="PAS"/>
    <property type="match status" value="6"/>
</dbReference>
<dbReference type="InterPro" id="IPR001789">
    <property type="entry name" value="Sig_transdc_resp-reg_receiver"/>
</dbReference>
<proteinExistence type="predicted"/>
<comment type="caution">
    <text evidence="9">Lacks conserved residue(s) required for the propagation of feature annotation.</text>
</comment>
<protein>
    <recommendedName>
        <fullName evidence="3">histidine kinase</fullName>
        <ecNumber evidence="3">2.7.13.3</ecNumber>
    </recommendedName>
</protein>
<evidence type="ECO:0000259" key="11">
    <source>
        <dbReference type="PROSITE" id="PS50110"/>
    </source>
</evidence>
<feature type="domain" description="PAS" evidence="12">
    <location>
        <begin position="385"/>
        <end position="458"/>
    </location>
</feature>
<evidence type="ECO:0000259" key="12">
    <source>
        <dbReference type="PROSITE" id="PS50112"/>
    </source>
</evidence>
<dbReference type="Pfam" id="PF02518">
    <property type="entry name" value="HATPase_c"/>
    <property type="match status" value="1"/>
</dbReference>
<dbReference type="FunFam" id="3.30.565.10:FF:000006">
    <property type="entry name" value="Sensor histidine kinase WalK"/>
    <property type="match status" value="1"/>
</dbReference>
<sequence>MVQSSAAKSALDRSVSSEASRLVELIPCAALLYSEDETILAANRMFCELVGYAPAELRRQRVGDLTLRQDRQRDDAARIRLLERRQTELAYEKHLLGKSGNAIRCEVALKRITESGAVRYLALVRNLDAHRPDELDVDDPRDEGELILQSIDEGFVLLDREFRVRRINDEALRIDGRPRSAIVGRTHWEVWPGSENLPLADAYRRAMRERIQMSVEQVYRHNGKDMWIEARAYPFDDNLAVFYRDITQRKQAERAIRESEAKFRTIADAMPQLVWSTRPDGFHDYFNRQWYEYTGVPEGSADGAVWAGLLHPDDRPAMQARWQHSLATGEPYETEFRLRHRSGEYRWRLGRALPVRNEDGEIVRWMGTSTDIHERIVMQATLRDTQSRLEAALTAAEIGTWTWDIPADHVRADRNLAAMFGIAEEVADAAPMAAYFDAVHPDDRGAVRAGIDRSLSTGEPYHAQFRIREAGGAIRFMQARGTVATDADGKPQRMSGAVIDVTRQRMAEEARRISESKFRTIVESNVIGIIRYRFDGTVVEANDAFLHMLGYSREHFELHGLSWRALTPPEWGEADRRARASLETTGRMEPMEKEYFHRDGSRVPVYMGAANFEGSRDEGIAYLLDIGKVKQSEAALRSSELTFRTLAENIPQLAWMADSDGFIFWYNNRWFEYTGTTLEEMRGWGWKKVHHPDYVERVVERYRKQIVEDQCIWEDTFPLRGADGQYRWFLSRAMPIRDQQGRVMRWLGTNTDVTLQREAEEELQQANRRKDDFLAMLAHELRNPLAPISTAAQLLKMGERNAENIRRSSEIIDRQVKHMTDLVNDLMDVSRVTRGLVSIEKEEVSVAFVVNSAIEQARPLIEAHRQELVLDQGDGDVIVLGDRSRLIQVLTNLLNNAAKYTQQGGRITLTVRVRGAQIDISVADNGIGIDATLLPHVFELFSQAERTPDRGEGGLGLGLALVKSIVVLHNGHIAASSAGRGMGSTFSVSLPLLPEDGACETSSHTDRVAVRVLRILLIDRAEDGDAALSAALQSDGHTVALCRDGSCAQARASELHPDAVLIRTDLPDLDGYALARQLRALHPHEQALYIALSSTCQSHDKIVARSAGFDHHLEWPVALTSLRKILAMTSL</sequence>
<evidence type="ECO:0000256" key="6">
    <source>
        <dbReference type="ARBA" id="ARBA00022777"/>
    </source>
</evidence>
<dbReference type="InterPro" id="IPR011006">
    <property type="entry name" value="CheY-like_superfamily"/>
</dbReference>
<dbReference type="Gene3D" id="3.40.50.2300">
    <property type="match status" value="1"/>
</dbReference>
<evidence type="ECO:0000256" key="5">
    <source>
        <dbReference type="ARBA" id="ARBA00022679"/>
    </source>
</evidence>
<dbReference type="InterPro" id="IPR005467">
    <property type="entry name" value="His_kinase_dom"/>
</dbReference>
<dbReference type="PRINTS" id="PR00344">
    <property type="entry name" value="BCTRLSENSOR"/>
</dbReference>
<evidence type="ECO:0000256" key="9">
    <source>
        <dbReference type="PROSITE-ProRule" id="PRU00169"/>
    </source>
</evidence>
<dbReference type="Pfam" id="PF08447">
    <property type="entry name" value="PAS_3"/>
    <property type="match status" value="3"/>
</dbReference>
<dbReference type="Pfam" id="PF13426">
    <property type="entry name" value="PAS_9"/>
    <property type="match status" value="1"/>
</dbReference>